<dbReference type="RefSeq" id="WP_185042808.1">
    <property type="nucleotide sequence ID" value="NZ_BAABFG010000005.1"/>
</dbReference>
<keyword evidence="1" id="KW-0732">Signal</keyword>
<evidence type="ECO:0000256" key="1">
    <source>
        <dbReference type="SAM" id="SignalP"/>
    </source>
</evidence>
<comment type="caution">
    <text evidence="2">The sequence shown here is derived from an EMBL/GenBank/DDBJ whole genome shotgun (WGS) entry which is preliminary data.</text>
</comment>
<evidence type="ECO:0000313" key="3">
    <source>
        <dbReference type="Proteomes" id="UP000546162"/>
    </source>
</evidence>
<dbReference type="EMBL" id="JACHNB010000001">
    <property type="protein sequence ID" value="MBB4742447.1"/>
    <property type="molecule type" value="Genomic_DNA"/>
</dbReference>
<feature type="signal peptide" evidence="1">
    <location>
        <begin position="1"/>
        <end position="22"/>
    </location>
</feature>
<feature type="chain" id="PRO_5031155448" evidence="1">
    <location>
        <begin position="23"/>
        <end position="153"/>
    </location>
</feature>
<reference evidence="2 3" key="1">
    <citation type="submission" date="2020-08" db="EMBL/GenBank/DDBJ databases">
        <title>Sequencing the genomes of 1000 actinobacteria strains.</title>
        <authorList>
            <person name="Klenk H.-P."/>
        </authorList>
    </citation>
    <scope>NUCLEOTIDE SEQUENCE [LARGE SCALE GENOMIC DNA]</scope>
    <source>
        <strain evidence="2 3">DSM 45809</strain>
    </source>
</reference>
<sequence>MVKTAAVTGAALVLLAGGGVGAARWHDAQVAQCHDRSAQFATADVLARVPPGFRADEVVAGCQFDPLVAAAGRQVTSRAVTDDDTPAITAYYRAALAGWEFSGWTPEPGENAALLCARKESAAGTMYVSVTPGLPGTYDVLLTDADGHGGRCH</sequence>
<name>A0A7W7H2G1_9ACTN</name>
<accession>A0A7W7H2G1</accession>
<gene>
    <name evidence="2" type="ORF">BJY16_005906</name>
</gene>
<keyword evidence="3" id="KW-1185">Reference proteome</keyword>
<dbReference type="AlphaFoldDB" id="A0A7W7H2G1"/>
<evidence type="ECO:0000313" key="2">
    <source>
        <dbReference type="EMBL" id="MBB4742447.1"/>
    </source>
</evidence>
<protein>
    <submittedName>
        <fullName evidence="2">Uncharacterized protein</fullName>
    </submittedName>
</protein>
<organism evidence="2 3">
    <name type="scientific">Actinoplanes octamycinicus</name>
    <dbReference type="NCBI Taxonomy" id="135948"/>
    <lineage>
        <taxon>Bacteria</taxon>
        <taxon>Bacillati</taxon>
        <taxon>Actinomycetota</taxon>
        <taxon>Actinomycetes</taxon>
        <taxon>Micromonosporales</taxon>
        <taxon>Micromonosporaceae</taxon>
        <taxon>Actinoplanes</taxon>
    </lineage>
</organism>
<dbReference type="Proteomes" id="UP000546162">
    <property type="component" value="Unassembled WGS sequence"/>
</dbReference>
<proteinExistence type="predicted"/>